<accession>A0ABR4NHT1</accession>
<name>A0ABR4NHT1_9FUNG</name>
<evidence type="ECO:0000313" key="2">
    <source>
        <dbReference type="Proteomes" id="UP001527925"/>
    </source>
</evidence>
<sequence>MRGIAQLPDICIVSILQHCDSPATLARTCSRIAAAWRPVSVQAHWLTRTRHAGDVHDAFEDACLGIRSTRIAVHLLRCHDLRPVWLAHVLVDLASAETHLADEHAAAVIAAMLPTDAGHSAPAQRSKADLCCDISLWIRSLLFMPLLRRHNQPQHRGEQPLPLFTTAGEDIAAAVADLGGLGSHLAAENVNVVFLINEAAGRPIRAGFAAVFFASCAGNTAVVEALLHHEVRGRIDCRCFGDAALVVACAQGHARIVELLVDLGAADVQARGGLPLRIALRNHFDGLATFLVSRGAQQA</sequence>
<dbReference type="Pfam" id="PF12796">
    <property type="entry name" value="Ank_2"/>
    <property type="match status" value="1"/>
</dbReference>
<comment type="caution">
    <text evidence="1">The sequence shown here is derived from an EMBL/GenBank/DDBJ whole genome shotgun (WGS) entry which is preliminary data.</text>
</comment>
<protein>
    <recommendedName>
        <fullName evidence="3">Ankyrin repeat protein</fullName>
    </recommendedName>
</protein>
<organism evidence="1 2">
    <name type="scientific">Polyrhizophydium stewartii</name>
    <dbReference type="NCBI Taxonomy" id="2732419"/>
    <lineage>
        <taxon>Eukaryota</taxon>
        <taxon>Fungi</taxon>
        <taxon>Fungi incertae sedis</taxon>
        <taxon>Chytridiomycota</taxon>
        <taxon>Chytridiomycota incertae sedis</taxon>
        <taxon>Chytridiomycetes</taxon>
        <taxon>Rhizophydiales</taxon>
        <taxon>Rhizophydiales incertae sedis</taxon>
        <taxon>Polyrhizophydium</taxon>
    </lineage>
</organism>
<gene>
    <name evidence="1" type="ORF">HK105_201290</name>
</gene>
<dbReference type="SMART" id="SM00248">
    <property type="entry name" value="ANK"/>
    <property type="match status" value="2"/>
</dbReference>
<keyword evidence="2" id="KW-1185">Reference proteome</keyword>
<dbReference type="Gene3D" id="1.25.40.20">
    <property type="entry name" value="Ankyrin repeat-containing domain"/>
    <property type="match status" value="1"/>
</dbReference>
<dbReference type="EMBL" id="JADGIZ020000004">
    <property type="protein sequence ID" value="KAL2919020.1"/>
    <property type="molecule type" value="Genomic_DNA"/>
</dbReference>
<reference evidence="1 2" key="1">
    <citation type="submission" date="2023-09" db="EMBL/GenBank/DDBJ databases">
        <title>Pangenome analysis of Batrachochytrium dendrobatidis and related Chytrids.</title>
        <authorList>
            <person name="Yacoub M.N."/>
            <person name="Stajich J.E."/>
            <person name="James T.Y."/>
        </authorList>
    </citation>
    <scope>NUCLEOTIDE SEQUENCE [LARGE SCALE GENOMIC DNA]</scope>
    <source>
        <strain evidence="1 2">JEL0888</strain>
    </source>
</reference>
<dbReference type="InterPro" id="IPR002110">
    <property type="entry name" value="Ankyrin_rpt"/>
</dbReference>
<dbReference type="SUPFAM" id="SSF48403">
    <property type="entry name" value="Ankyrin repeat"/>
    <property type="match status" value="1"/>
</dbReference>
<dbReference type="InterPro" id="IPR036770">
    <property type="entry name" value="Ankyrin_rpt-contain_sf"/>
</dbReference>
<evidence type="ECO:0000313" key="1">
    <source>
        <dbReference type="EMBL" id="KAL2919020.1"/>
    </source>
</evidence>
<evidence type="ECO:0008006" key="3">
    <source>
        <dbReference type="Google" id="ProtNLM"/>
    </source>
</evidence>
<dbReference type="Proteomes" id="UP001527925">
    <property type="component" value="Unassembled WGS sequence"/>
</dbReference>
<proteinExistence type="predicted"/>